<reference evidence="1 2" key="1">
    <citation type="submission" date="2021-06" db="EMBL/GenBank/DDBJ databases">
        <authorList>
            <person name="Palmer J.M."/>
        </authorList>
    </citation>
    <scope>NUCLEOTIDE SEQUENCE [LARGE SCALE GENOMIC DNA]</scope>
    <source>
        <strain evidence="2">if_2019</strain>
        <tissue evidence="1">Muscle</tissue>
    </source>
</reference>
<proteinExistence type="predicted"/>
<keyword evidence="2" id="KW-1185">Reference proteome</keyword>
<gene>
    <name evidence="1" type="ORF">ILYODFUR_038177</name>
</gene>
<sequence length="115" mass="12932">MLLFAFHFAADTQEFSHCGRKNMTISILFRFYSFSSTLFLVYREREKILGESEQDGACGGAHFLLQPATSLVLCYNEWILECGGSGPAFGVQAPMIRLFHQTALNNLGKYAEHCL</sequence>
<dbReference type="Proteomes" id="UP001482620">
    <property type="component" value="Unassembled WGS sequence"/>
</dbReference>
<name>A0ABV0TUH1_9TELE</name>
<evidence type="ECO:0000313" key="2">
    <source>
        <dbReference type="Proteomes" id="UP001482620"/>
    </source>
</evidence>
<protein>
    <submittedName>
        <fullName evidence="1">Uncharacterized protein</fullName>
    </submittedName>
</protein>
<organism evidence="1 2">
    <name type="scientific">Ilyodon furcidens</name>
    <name type="common">goldbreast splitfin</name>
    <dbReference type="NCBI Taxonomy" id="33524"/>
    <lineage>
        <taxon>Eukaryota</taxon>
        <taxon>Metazoa</taxon>
        <taxon>Chordata</taxon>
        <taxon>Craniata</taxon>
        <taxon>Vertebrata</taxon>
        <taxon>Euteleostomi</taxon>
        <taxon>Actinopterygii</taxon>
        <taxon>Neopterygii</taxon>
        <taxon>Teleostei</taxon>
        <taxon>Neoteleostei</taxon>
        <taxon>Acanthomorphata</taxon>
        <taxon>Ovalentaria</taxon>
        <taxon>Atherinomorphae</taxon>
        <taxon>Cyprinodontiformes</taxon>
        <taxon>Goodeidae</taxon>
        <taxon>Ilyodon</taxon>
    </lineage>
</organism>
<evidence type="ECO:0000313" key="1">
    <source>
        <dbReference type="EMBL" id="MEQ2235102.1"/>
    </source>
</evidence>
<accession>A0ABV0TUH1</accession>
<comment type="caution">
    <text evidence="1">The sequence shown here is derived from an EMBL/GenBank/DDBJ whole genome shotgun (WGS) entry which is preliminary data.</text>
</comment>
<dbReference type="EMBL" id="JAHRIQ010043918">
    <property type="protein sequence ID" value="MEQ2235102.1"/>
    <property type="molecule type" value="Genomic_DNA"/>
</dbReference>